<keyword evidence="4" id="KW-0479">Metal-binding</keyword>
<evidence type="ECO:0000313" key="6">
    <source>
        <dbReference type="Proteomes" id="UP000593567"/>
    </source>
</evidence>
<dbReference type="PANTHER" id="PTHR13799">
    <property type="entry name" value="NGG1 INTERACTING FACTOR 3"/>
    <property type="match status" value="1"/>
</dbReference>
<dbReference type="GO" id="GO:0005739">
    <property type="term" value="C:mitochondrion"/>
    <property type="evidence" value="ECO:0007669"/>
    <property type="project" value="TreeGrafter"/>
</dbReference>
<dbReference type="PANTHER" id="PTHR13799:SF13">
    <property type="entry name" value="NIF3-LIKE PROTEIN 1"/>
    <property type="match status" value="1"/>
</dbReference>
<dbReference type="Gene3D" id="3.40.1390.30">
    <property type="entry name" value="NIF3 (NGG1p interacting factor 3)-like"/>
    <property type="match status" value="3"/>
</dbReference>
<evidence type="ECO:0000256" key="2">
    <source>
        <dbReference type="ARBA" id="ARBA00019069"/>
    </source>
</evidence>
<evidence type="ECO:0000256" key="3">
    <source>
        <dbReference type="PIRNR" id="PIRNR037490"/>
    </source>
</evidence>
<dbReference type="PIRSF" id="PIRSF037490">
    <property type="entry name" value="UCP037490_NIF3_euk"/>
    <property type="match status" value="1"/>
</dbReference>
<comment type="similarity">
    <text evidence="1 3">Belongs to the GTP cyclohydrolase I type 2/NIF3 family.</text>
</comment>
<dbReference type="AlphaFoldDB" id="A0A7J7IW18"/>
<dbReference type="SUPFAM" id="SSF102705">
    <property type="entry name" value="NIF3 (NGG1p interacting factor 3)-like"/>
    <property type="match status" value="1"/>
</dbReference>
<gene>
    <name evidence="5" type="ORF">EB796_024057</name>
</gene>
<dbReference type="Pfam" id="PF01784">
    <property type="entry name" value="DUF34_NIF3"/>
    <property type="match status" value="1"/>
</dbReference>
<dbReference type="Proteomes" id="UP000593567">
    <property type="component" value="Unassembled WGS sequence"/>
</dbReference>
<dbReference type="GO" id="GO:0046872">
    <property type="term" value="F:metal ion binding"/>
    <property type="evidence" value="ECO:0007669"/>
    <property type="project" value="UniProtKB-KW"/>
</dbReference>
<feature type="binding site" evidence="4">
    <location>
        <position position="73"/>
    </location>
    <ligand>
        <name>a divalent metal cation</name>
        <dbReference type="ChEBI" id="CHEBI:60240"/>
        <label>1</label>
    </ligand>
</feature>
<dbReference type="InterPro" id="IPR036069">
    <property type="entry name" value="DUF34/NIF3_sf"/>
</dbReference>
<feature type="binding site" evidence="4">
    <location>
        <position position="111"/>
    </location>
    <ligand>
        <name>a divalent metal cation</name>
        <dbReference type="ChEBI" id="CHEBI:60240"/>
        <label>1</label>
    </ligand>
</feature>
<evidence type="ECO:0000256" key="1">
    <source>
        <dbReference type="ARBA" id="ARBA00006964"/>
    </source>
</evidence>
<dbReference type="FunFam" id="3.40.1390.30:FF:000001">
    <property type="entry name" value="GTP cyclohydrolase 1 type 2"/>
    <property type="match status" value="1"/>
</dbReference>
<dbReference type="EMBL" id="VXIV02003373">
    <property type="protein sequence ID" value="KAF6017631.1"/>
    <property type="molecule type" value="Genomic_DNA"/>
</dbReference>
<reference evidence="5" key="1">
    <citation type="submission" date="2020-06" db="EMBL/GenBank/DDBJ databases">
        <title>Draft genome of Bugula neritina, a colonial animal packing powerful symbionts and potential medicines.</title>
        <authorList>
            <person name="Rayko M."/>
        </authorList>
    </citation>
    <scope>NUCLEOTIDE SEQUENCE [LARGE SCALE GENOMIC DNA]</scope>
    <source>
        <strain evidence="5">Kwan_BN1</strain>
    </source>
</reference>
<dbReference type="OrthoDB" id="3345469at2759"/>
<dbReference type="InterPro" id="IPR017222">
    <property type="entry name" value="DUF34/NIF3_animal"/>
</dbReference>
<name>A0A7J7IW18_BUGNE</name>
<proteinExistence type="inferred from homology"/>
<accession>A0A7J7IW18</accession>
<sequence length="321" mass="35417">MVSRCKGISLPEVLQVLETLAPLKLAENWDNVGLLIEPSSPHIVRKLMLTNDLTQPVMEETIKHQCNMIISYHPPIFQALKQLRTSNVKQNLVIQCLENRVAVFSPHTSYDVAADGVNDWLISAFGELRDVKPVTALRDPVSVNHRLLDEDEILRLKSQLSCNGTTSPLSGDISYVSRNFASTLNSKEAIVEVGSGRRAMLSRPLTIVQALERVKSYLGLPFVRVAIGEGKTLDSEVETVACCAGSGSSVLHNCEVDVYLSGEMSHHDVLHATSHGRTVMLCEHSNSERGYLVHLQKKLSLLLPQVEFMVSQSDADPLVVM</sequence>
<evidence type="ECO:0000313" key="5">
    <source>
        <dbReference type="EMBL" id="KAF6017631.1"/>
    </source>
</evidence>
<organism evidence="5 6">
    <name type="scientific">Bugula neritina</name>
    <name type="common">Brown bryozoan</name>
    <name type="synonym">Sertularia neritina</name>
    <dbReference type="NCBI Taxonomy" id="10212"/>
    <lineage>
        <taxon>Eukaryota</taxon>
        <taxon>Metazoa</taxon>
        <taxon>Spiralia</taxon>
        <taxon>Lophotrochozoa</taxon>
        <taxon>Bryozoa</taxon>
        <taxon>Gymnolaemata</taxon>
        <taxon>Cheilostomatida</taxon>
        <taxon>Flustrina</taxon>
        <taxon>Buguloidea</taxon>
        <taxon>Bugulidae</taxon>
        <taxon>Bugula</taxon>
    </lineage>
</organism>
<feature type="binding site" evidence="4">
    <location>
        <position position="288"/>
    </location>
    <ligand>
        <name>a divalent metal cation</name>
        <dbReference type="ChEBI" id="CHEBI:60240"/>
        <label>1</label>
    </ligand>
</feature>
<feature type="binding site" evidence="4">
    <location>
        <position position="284"/>
    </location>
    <ligand>
        <name>a divalent metal cation</name>
        <dbReference type="ChEBI" id="CHEBI:60240"/>
        <label>1</label>
    </ligand>
</feature>
<protein>
    <recommendedName>
        <fullName evidence="2 3">NIF3-like protein 1</fullName>
    </recommendedName>
</protein>
<dbReference type="NCBIfam" id="TIGR00486">
    <property type="entry name" value="YbgI_SA1388"/>
    <property type="match status" value="1"/>
</dbReference>
<comment type="caution">
    <text evidence="5">The sequence shown here is derived from an EMBL/GenBank/DDBJ whole genome shotgun (WGS) entry which is preliminary data.</text>
</comment>
<keyword evidence="6" id="KW-1185">Reference proteome</keyword>
<dbReference type="InterPro" id="IPR002678">
    <property type="entry name" value="DUF34/NIF3"/>
</dbReference>
<evidence type="ECO:0000256" key="4">
    <source>
        <dbReference type="PIRSR" id="PIRSR602678-1"/>
    </source>
</evidence>